<dbReference type="Gene3D" id="3.40.50.1580">
    <property type="entry name" value="Nucleoside phosphorylase domain"/>
    <property type="match status" value="1"/>
</dbReference>
<sequence>MATPNSLPPAGIDYFSHQTYQETAKFLTDRLPDSLKKIQVGIVCGSGLGGLVKGLEAPTVEFEYKDIPNFATSTVPGHVGKLVFGMLSGKPAVCMVGRKHLYEGHSLLRTVFPIRIMKLLGASTLMVTNAAGGLNPDFKIGDIMIIADHVSFAGLAGQNPLIGPNMDEFGTRFPPVSGAFDFDLRVLTVKAAHECNIPLEYLREGTYTFVSGPSFETRAEARFLRDALRADCVGMSTIPEVVVAKHAGMKVLGLSLITNKVSVGRGRSALNVGLGQLGMKPVAPEGNAVNDELQLASHAEVLATSTERSQDFQRLVQKIVQLMPQE</sequence>
<dbReference type="PANTHER" id="PTHR11904">
    <property type="entry name" value="METHYLTHIOADENOSINE/PURINE NUCLEOSIDE PHOSPHORYLASE"/>
    <property type="match status" value="1"/>
</dbReference>
<feature type="binding site" evidence="6">
    <location>
        <begin position="98"/>
        <end position="100"/>
    </location>
    <ligand>
        <name>phosphate</name>
        <dbReference type="ChEBI" id="CHEBI:43474"/>
    </ligand>
</feature>
<name>A0A177W9H4_BATDL</name>
<dbReference type="UniPathway" id="UPA00606"/>
<dbReference type="EMBL" id="DS022300">
    <property type="protein sequence ID" value="OAJ36673.1"/>
    <property type="molecule type" value="Genomic_DNA"/>
</dbReference>
<dbReference type="OrthoDB" id="10261782at2759"/>
<dbReference type="FunFam" id="3.40.50.1580:FF:000047">
    <property type="entry name" value="Purine nucleoside phosphorylase"/>
    <property type="match status" value="1"/>
</dbReference>
<evidence type="ECO:0000256" key="4">
    <source>
        <dbReference type="ARBA" id="ARBA00022679"/>
    </source>
</evidence>
<feature type="binding site" evidence="6">
    <location>
        <position position="46"/>
    </location>
    <ligand>
        <name>phosphate</name>
        <dbReference type="ChEBI" id="CHEBI:43474"/>
    </ligand>
</feature>
<protein>
    <recommendedName>
        <fullName evidence="5">Purine nucleoside phosphorylase</fullName>
        <ecNumber evidence="5">2.4.2.1</ecNumber>
    </recommendedName>
    <alternativeName>
        <fullName evidence="5">Inosine-guanosine phosphorylase</fullName>
    </alternativeName>
</protein>
<dbReference type="GO" id="GO:0005737">
    <property type="term" value="C:cytoplasm"/>
    <property type="evidence" value="ECO:0007669"/>
    <property type="project" value="TreeGrafter"/>
</dbReference>
<evidence type="ECO:0000256" key="6">
    <source>
        <dbReference type="PIRSR" id="PIRSR000477-2"/>
    </source>
</evidence>
<dbReference type="CDD" id="cd09009">
    <property type="entry name" value="PNP-EcPNPII_like"/>
    <property type="match status" value="1"/>
</dbReference>
<organism evidence="8 9">
    <name type="scientific">Batrachochytrium dendrobatidis (strain JEL423)</name>
    <dbReference type="NCBI Taxonomy" id="403673"/>
    <lineage>
        <taxon>Eukaryota</taxon>
        <taxon>Fungi</taxon>
        <taxon>Fungi incertae sedis</taxon>
        <taxon>Chytridiomycota</taxon>
        <taxon>Chytridiomycota incertae sedis</taxon>
        <taxon>Chytridiomycetes</taxon>
        <taxon>Rhizophydiales</taxon>
        <taxon>Rhizophydiales incertae sedis</taxon>
        <taxon>Batrachochytrium</taxon>
    </lineage>
</organism>
<dbReference type="GO" id="GO:0004731">
    <property type="term" value="F:purine-nucleoside phosphorylase activity"/>
    <property type="evidence" value="ECO:0007669"/>
    <property type="project" value="UniProtKB-EC"/>
</dbReference>
<feature type="binding site" evidence="6">
    <location>
        <position position="259"/>
    </location>
    <ligand>
        <name>a purine D-ribonucleoside</name>
        <dbReference type="ChEBI" id="CHEBI:142355"/>
    </ligand>
</feature>
<dbReference type="PIRSF" id="PIRSF000477">
    <property type="entry name" value="PurNPase"/>
    <property type="match status" value="1"/>
</dbReference>
<proteinExistence type="inferred from homology"/>
<evidence type="ECO:0000313" key="8">
    <source>
        <dbReference type="EMBL" id="OAJ36673.1"/>
    </source>
</evidence>
<dbReference type="InterPro" id="IPR011268">
    <property type="entry name" value="Purine_phosphorylase"/>
</dbReference>
<dbReference type="EC" id="2.4.2.1" evidence="5"/>
<accession>A0A177W9H4</accession>
<feature type="domain" description="Nucleoside phosphorylase" evidence="7">
    <location>
        <begin position="40"/>
        <end position="263"/>
    </location>
</feature>
<keyword evidence="4 5" id="KW-0808">Transferase</keyword>
<comment type="similarity">
    <text evidence="2 5">Belongs to the PNP/MTAP phosphorylase family.</text>
</comment>
<dbReference type="PANTHER" id="PTHR11904:SF9">
    <property type="entry name" value="PURINE NUCLEOSIDE PHOSPHORYLASE-RELATED"/>
    <property type="match status" value="1"/>
</dbReference>
<dbReference type="AlphaFoldDB" id="A0A177W9H4"/>
<reference evidence="8 9" key="1">
    <citation type="submission" date="2006-10" db="EMBL/GenBank/DDBJ databases">
        <title>The Genome Sequence of Batrachochytrium dendrobatidis JEL423.</title>
        <authorList>
            <consortium name="The Broad Institute Genome Sequencing Platform"/>
            <person name="Birren B."/>
            <person name="Lander E."/>
            <person name="Galagan J."/>
            <person name="Cuomo C."/>
            <person name="Devon K."/>
            <person name="Jaffe D."/>
            <person name="Butler J."/>
            <person name="Alvarez P."/>
            <person name="Gnerre S."/>
            <person name="Grabherr M."/>
            <person name="Kleber M."/>
            <person name="Mauceli E."/>
            <person name="Brockman W."/>
            <person name="Young S."/>
            <person name="LaButti K."/>
            <person name="Sykes S."/>
            <person name="DeCaprio D."/>
            <person name="Crawford M."/>
            <person name="Koehrsen M."/>
            <person name="Engels R."/>
            <person name="Montgomery P."/>
            <person name="Pearson M."/>
            <person name="Howarth C."/>
            <person name="Larson L."/>
            <person name="White J."/>
            <person name="O'Leary S."/>
            <person name="Kodira C."/>
            <person name="Zeng Q."/>
            <person name="Yandava C."/>
            <person name="Alvarado L."/>
            <person name="Longcore J."/>
            <person name="James T."/>
        </authorList>
    </citation>
    <scope>NUCLEOTIDE SEQUENCE [LARGE SCALE GENOMIC DNA]</scope>
    <source>
        <strain evidence="8 9">JEL423</strain>
    </source>
</reference>
<gene>
    <name evidence="8" type="ORF">BDEG_20823</name>
</gene>
<dbReference type="NCBIfam" id="TIGR01697">
    <property type="entry name" value="PNPH-PUNA-XAPA"/>
    <property type="match status" value="1"/>
</dbReference>
<dbReference type="SUPFAM" id="SSF53167">
    <property type="entry name" value="Purine and uridine phosphorylases"/>
    <property type="match status" value="1"/>
</dbReference>
<dbReference type="eggNOG" id="KOG3984">
    <property type="taxonomic scope" value="Eukaryota"/>
</dbReference>
<dbReference type="Proteomes" id="UP000077115">
    <property type="component" value="Unassembled WGS sequence"/>
</dbReference>
<keyword evidence="3 5" id="KW-0328">Glycosyltransferase</keyword>
<feature type="binding site" evidence="6">
    <location>
        <position position="78"/>
    </location>
    <ligand>
        <name>phosphate</name>
        <dbReference type="ChEBI" id="CHEBI:43474"/>
    </ligand>
</feature>
<dbReference type="GO" id="GO:0009116">
    <property type="term" value="P:nucleoside metabolic process"/>
    <property type="evidence" value="ECO:0007669"/>
    <property type="project" value="InterPro"/>
</dbReference>
<dbReference type="NCBIfam" id="NF006054">
    <property type="entry name" value="PRK08202.1"/>
    <property type="match status" value="1"/>
</dbReference>
<dbReference type="InterPro" id="IPR035994">
    <property type="entry name" value="Nucleoside_phosphorylase_sf"/>
</dbReference>
<feature type="binding site" evidence="6">
    <location>
        <position position="216"/>
    </location>
    <ligand>
        <name>a purine D-ribonucleoside</name>
        <dbReference type="ChEBI" id="CHEBI:142355"/>
    </ligand>
</feature>
<feature type="binding site" evidence="6">
    <location>
        <position position="130"/>
    </location>
    <ligand>
        <name>phosphate</name>
        <dbReference type="ChEBI" id="CHEBI:43474"/>
    </ligand>
</feature>
<feature type="binding site" evidence="6">
    <location>
        <position position="236"/>
    </location>
    <ligand>
        <name>phosphate</name>
        <dbReference type="ChEBI" id="CHEBI:43474"/>
    </ligand>
</feature>
<dbReference type="InterPro" id="IPR000845">
    <property type="entry name" value="Nucleoside_phosphorylase_d"/>
</dbReference>
<evidence type="ECO:0000259" key="7">
    <source>
        <dbReference type="Pfam" id="PF01048"/>
    </source>
</evidence>
<dbReference type="VEuPathDB" id="FungiDB:BDEG_20823"/>
<dbReference type="STRING" id="403673.A0A177W9H4"/>
<reference evidence="8 9" key="2">
    <citation type="submission" date="2016-05" db="EMBL/GenBank/DDBJ databases">
        <title>Lineage-specific infection strategies underlie the spectrum of fungal disease in amphibians.</title>
        <authorList>
            <person name="Cuomo C.A."/>
            <person name="Farrer R.A."/>
            <person name="James T."/>
            <person name="Longcore J."/>
            <person name="Birren B."/>
        </authorList>
    </citation>
    <scope>NUCLEOTIDE SEQUENCE [LARGE SCALE GENOMIC DNA]</scope>
    <source>
        <strain evidence="8 9">JEL423</strain>
    </source>
</reference>
<evidence type="ECO:0000256" key="3">
    <source>
        <dbReference type="ARBA" id="ARBA00022676"/>
    </source>
</evidence>
<evidence type="ECO:0000256" key="1">
    <source>
        <dbReference type="ARBA" id="ARBA00005058"/>
    </source>
</evidence>
<comment type="pathway">
    <text evidence="1 5">Purine metabolism; purine nucleoside salvage.</text>
</comment>
<dbReference type="Pfam" id="PF01048">
    <property type="entry name" value="PNP_UDP_1"/>
    <property type="match status" value="1"/>
</dbReference>
<comment type="function">
    <text evidence="5">The purine nucleoside phosphorylases catalyze the phosphorolytic breakdown of the N-glycosidic bond in the beta-(deoxy)ribonucleoside molecules, with the formation of the corresponding free purine bases and pentose-1-phosphate.</text>
</comment>
<evidence type="ECO:0000256" key="5">
    <source>
        <dbReference type="PIRNR" id="PIRNR000477"/>
    </source>
</evidence>
<evidence type="ECO:0000313" key="9">
    <source>
        <dbReference type="Proteomes" id="UP000077115"/>
    </source>
</evidence>
<evidence type="ECO:0000256" key="2">
    <source>
        <dbReference type="ARBA" id="ARBA00006751"/>
    </source>
</evidence>